<evidence type="ECO:0000256" key="1">
    <source>
        <dbReference type="SAM" id="Phobius"/>
    </source>
</evidence>
<proteinExistence type="predicted"/>
<feature type="transmembrane region" description="Helical" evidence="1">
    <location>
        <begin position="63"/>
        <end position="85"/>
    </location>
</feature>
<evidence type="ECO:0000313" key="3">
    <source>
        <dbReference type="Proteomes" id="UP000013085"/>
    </source>
</evidence>
<dbReference type="HOGENOM" id="CLU_2354793_0_0_9"/>
<reference evidence="2 3" key="1">
    <citation type="submission" date="2013-01" db="EMBL/GenBank/DDBJ databases">
        <title>The Genome Sequence of Clostridium clostridioforme 90A8.</title>
        <authorList>
            <consortium name="The Broad Institute Genome Sequencing Platform"/>
            <person name="Earl A."/>
            <person name="Ward D."/>
            <person name="Feldgarden M."/>
            <person name="Gevers D."/>
            <person name="Courvalin P."/>
            <person name="Lambert T."/>
            <person name="Walker B."/>
            <person name="Young S.K."/>
            <person name="Zeng Q."/>
            <person name="Gargeya S."/>
            <person name="Fitzgerald M."/>
            <person name="Haas B."/>
            <person name="Abouelleil A."/>
            <person name="Alvarado L."/>
            <person name="Arachchi H.M."/>
            <person name="Berlin A.M."/>
            <person name="Chapman S.B."/>
            <person name="Dewar J."/>
            <person name="Goldberg J."/>
            <person name="Griggs A."/>
            <person name="Gujja S."/>
            <person name="Hansen M."/>
            <person name="Howarth C."/>
            <person name="Imamovic A."/>
            <person name="Larimer J."/>
            <person name="McCowan C."/>
            <person name="Murphy C."/>
            <person name="Neiman D."/>
            <person name="Pearson M."/>
            <person name="Priest M."/>
            <person name="Roberts A."/>
            <person name="Saif S."/>
            <person name="Shea T."/>
            <person name="Sisk P."/>
            <person name="Sykes S."/>
            <person name="Wortman J."/>
            <person name="Nusbaum C."/>
            <person name="Birren B."/>
        </authorList>
    </citation>
    <scope>NUCLEOTIDE SEQUENCE [LARGE SCALE GENOMIC DNA]</scope>
    <source>
        <strain evidence="2 3">90A8</strain>
    </source>
</reference>
<evidence type="ECO:0000313" key="2">
    <source>
        <dbReference type="EMBL" id="ENZ04461.1"/>
    </source>
</evidence>
<dbReference type="Proteomes" id="UP000013085">
    <property type="component" value="Unassembled WGS sequence"/>
</dbReference>
<dbReference type="AlphaFoldDB" id="A0A0E2H0K1"/>
<keyword evidence="1" id="KW-0472">Membrane</keyword>
<name>A0A0E2H0K1_9FIRM</name>
<sequence>MAAILYLHFGRCSQLPYSVAIKTCSLHQPPQNPALPGFILIGIKIVNSFRNYLIIFSMTGTQFYLPCAYFLCKETFFPFMLFLLLPNRGNFLKNIY</sequence>
<gene>
    <name evidence="2" type="ORF">HMPREF1090_05895</name>
</gene>
<accession>A0A0E2H0K1</accession>
<keyword evidence="1" id="KW-0812">Transmembrane</keyword>
<comment type="caution">
    <text evidence="2">The sequence shown here is derived from an EMBL/GenBank/DDBJ whole genome shotgun (WGS) entry which is preliminary data.</text>
</comment>
<organism evidence="2 3">
    <name type="scientific">[Clostridium] clostridioforme 90A8</name>
    <dbReference type="NCBI Taxonomy" id="999408"/>
    <lineage>
        <taxon>Bacteria</taxon>
        <taxon>Bacillati</taxon>
        <taxon>Bacillota</taxon>
        <taxon>Clostridia</taxon>
        <taxon>Lachnospirales</taxon>
        <taxon>Lachnospiraceae</taxon>
        <taxon>Enterocloster</taxon>
    </lineage>
</organism>
<keyword evidence="1" id="KW-1133">Transmembrane helix</keyword>
<dbReference type="EMBL" id="AGYR01000092">
    <property type="protein sequence ID" value="ENZ04461.1"/>
    <property type="molecule type" value="Genomic_DNA"/>
</dbReference>
<dbReference type="PATRIC" id="fig|999408.3.peg.6301"/>
<protein>
    <submittedName>
        <fullName evidence="2">Uncharacterized protein</fullName>
    </submittedName>
</protein>